<keyword evidence="3 8" id="KW-0547">Nucleotide-binding</keyword>
<dbReference type="RefSeq" id="WP_191616834.1">
    <property type="nucleotide sequence ID" value="NZ_JACYFG010000013.1"/>
</dbReference>
<organism evidence="10 11">
    <name type="scientific">Pelagicoccus enzymogenes</name>
    <dbReference type="NCBI Taxonomy" id="2773457"/>
    <lineage>
        <taxon>Bacteria</taxon>
        <taxon>Pseudomonadati</taxon>
        <taxon>Verrucomicrobiota</taxon>
        <taxon>Opitutia</taxon>
        <taxon>Puniceicoccales</taxon>
        <taxon>Pelagicoccaceae</taxon>
        <taxon>Pelagicoccus</taxon>
    </lineage>
</organism>
<dbReference type="GO" id="GO:0046872">
    <property type="term" value="F:metal ion binding"/>
    <property type="evidence" value="ECO:0007669"/>
    <property type="project" value="UniProtKB-KW"/>
</dbReference>
<dbReference type="InterPro" id="IPR012763">
    <property type="entry name" value="DNA_pol_III_sug/sutau_N"/>
</dbReference>
<gene>
    <name evidence="8 10" type="primary">dnaX</name>
    <name evidence="10" type="ORF">IEN85_09360</name>
</gene>
<dbReference type="AlphaFoldDB" id="A0A927F749"/>
<evidence type="ECO:0000256" key="8">
    <source>
        <dbReference type="RuleBase" id="RU364063"/>
    </source>
</evidence>
<dbReference type="PANTHER" id="PTHR11669:SF0">
    <property type="entry name" value="PROTEIN STICHEL-LIKE 2"/>
    <property type="match status" value="1"/>
</dbReference>
<dbReference type="SUPFAM" id="SSF48019">
    <property type="entry name" value="post-AAA+ oligomerization domain-like"/>
    <property type="match status" value="1"/>
</dbReference>
<keyword evidence="6 8" id="KW-0239">DNA-directed DNA polymerase</keyword>
<dbReference type="EC" id="2.7.7.7" evidence="8"/>
<dbReference type="NCBIfam" id="NF004046">
    <property type="entry name" value="PRK05563.1"/>
    <property type="match status" value="1"/>
</dbReference>
<proteinExistence type="inferred from homology"/>
<dbReference type="SMART" id="SM00382">
    <property type="entry name" value="AAA"/>
    <property type="match status" value="1"/>
</dbReference>
<evidence type="ECO:0000313" key="10">
    <source>
        <dbReference type="EMBL" id="MBD5779702.1"/>
    </source>
</evidence>
<dbReference type="InterPro" id="IPR001270">
    <property type="entry name" value="ClpA/B"/>
</dbReference>
<dbReference type="Pfam" id="PF22608">
    <property type="entry name" value="DNAX_ATPase_lid"/>
    <property type="match status" value="1"/>
</dbReference>
<comment type="similarity">
    <text evidence="1 8">Belongs to the DnaX/STICHEL family.</text>
</comment>
<keyword evidence="8 10" id="KW-0808">Transferase</keyword>
<dbReference type="Gene3D" id="1.10.8.60">
    <property type="match status" value="1"/>
</dbReference>
<dbReference type="CDD" id="cd00009">
    <property type="entry name" value="AAA"/>
    <property type="match status" value="1"/>
</dbReference>
<comment type="caution">
    <text evidence="10">The sequence shown here is derived from an EMBL/GenBank/DDBJ whole genome shotgun (WGS) entry which is preliminary data.</text>
</comment>
<dbReference type="FunFam" id="1.10.8.60:FF:000013">
    <property type="entry name" value="DNA polymerase III subunit gamma/tau"/>
    <property type="match status" value="1"/>
</dbReference>
<dbReference type="PANTHER" id="PTHR11669">
    <property type="entry name" value="REPLICATION FACTOR C / DNA POLYMERASE III GAMMA-TAU SUBUNIT"/>
    <property type="match status" value="1"/>
</dbReference>
<dbReference type="InterPro" id="IPR050238">
    <property type="entry name" value="DNA_Rep/Repair_Clamp_Loader"/>
</dbReference>
<evidence type="ECO:0000256" key="1">
    <source>
        <dbReference type="ARBA" id="ARBA00006360"/>
    </source>
</evidence>
<keyword evidence="11" id="KW-1185">Reference proteome</keyword>
<comment type="subunit">
    <text evidence="8">DNA polymerase III contains a core (composed of alpha, epsilon and theta chains) that associates with a tau subunit. This core dimerizes to form the POLIII' complex. PolIII' associates with the gamma complex (composed of gamma, delta, delta', psi and chi chains) and with the beta chain to form the complete DNA polymerase III complex.</text>
</comment>
<dbReference type="InterPro" id="IPR045085">
    <property type="entry name" value="HLD_clamp_pol_III_gamma_tau"/>
</dbReference>
<dbReference type="SUPFAM" id="SSF52540">
    <property type="entry name" value="P-loop containing nucleoside triphosphate hydrolases"/>
    <property type="match status" value="1"/>
</dbReference>
<dbReference type="InterPro" id="IPR027417">
    <property type="entry name" value="P-loop_NTPase"/>
</dbReference>
<keyword evidence="8" id="KW-0235">DNA replication</keyword>
<dbReference type="GO" id="GO:0003677">
    <property type="term" value="F:DNA binding"/>
    <property type="evidence" value="ECO:0007669"/>
    <property type="project" value="InterPro"/>
</dbReference>
<evidence type="ECO:0000256" key="3">
    <source>
        <dbReference type="ARBA" id="ARBA00022741"/>
    </source>
</evidence>
<evidence type="ECO:0000259" key="9">
    <source>
        <dbReference type="SMART" id="SM00382"/>
    </source>
</evidence>
<evidence type="ECO:0000313" key="11">
    <source>
        <dbReference type="Proteomes" id="UP000622317"/>
    </source>
</evidence>
<dbReference type="EMBL" id="JACYFG010000013">
    <property type="protein sequence ID" value="MBD5779702.1"/>
    <property type="molecule type" value="Genomic_DNA"/>
</dbReference>
<reference evidence="10" key="1">
    <citation type="submission" date="2020-09" db="EMBL/GenBank/DDBJ databases">
        <title>Pelagicoccus enzymogenes sp. nov. with an EPS production, isolated from marine sediment.</title>
        <authorList>
            <person name="Feng X."/>
        </authorList>
    </citation>
    <scope>NUCLEOTIDE SEQUENCE</scope>
    <source>
        <strain evidence="10">NFK12</strain>
    </source>
</reference>
<feature type="domain" description="AAA+ ATPase" evidence="9">
    <location>
        <begin position="39"/>
        <end position="181"/>
    </location>
</feature>
<dbReference type="FunFam" id="3.40.50.300:FF:000014">
    <property type="entry name" value="DNA polymerase III subunit gamma/tau"/>
    <property type="match status" value="1"/>
</dbReference>
<evidence type="ECO:0000256" key="2">
    <source>
        <dbReference type="ARBA" id="ARBA00022723"/>
    </source>
</evidence>
<evidence type="ECO:0000256" key="6">
    <source>
        <dbReference type="ARBA" id="ARBA00022932"/>
    </source>
</evidence>
<dbReference type="Proteomes" id="UP000622317">
    <property type="component" value="Unassembled WGS sequence"/>
</dbReference>
<dbReference type="InterPro" id="IPR003593">
    <property type="entry name" value="AAA+_ATPase"/>
</dbReference>
<dbReference type="Gene3D" id="3.40.50.300">
    <property type="entry name" value="P-loop containing nucleotide triphosphate hydrolases"/>
    <property type="match status" value="1"/>
</dbReference>
<evidence type="ECO:0000256" key="5">
    <source>
        <dbReference type="ARBA" id="ARBA00022840"/>
    </source>
</evidence>
<keyword evidence="5 8" id="KW-0067">ATP-binding</keyword>
<dbReference type="GO" id="GO:0009360">
    <property type="term" value="C:DNA polymerase III complex"/>
    <property type="evidence" value="ECO:0007669"/>
    <property type="project" value="InterPro"/>
</dbReference>
<dbReference type="GO" id="GO:0006261">
    <property type="term" value="P:DNA-templated DNA replication"/>
    <property type="evidence" value="ECO:0007669"/>
    <property type="project" value="TreeGrafter"/>
</dbReference>
<name>A0A927F749_9BACT</name>
<dbReference type="PRINTS" id="PR00300">
    <property type="entry name" value="CLPPROTEASEA"/>
</dbReference>
<sequence>MSQGYQVIARKWRPQKFDEVVGQDHVVRTLKNAIEQNRIAHAYLFVGPRGTGKTTTARIFAKCLNCEGGPLAEPPEDSEICKAIMNGTCMDVLEIDGASNNGVEQVRALREDAQYAPSQGKYKVYIIDEVHMLSTGAFNALLKILEEPPEHVKFVFATTEAHKVLPTIVSRCQRFDLKPIPEELIRERLALICKAEGIEADEDALKAVARLADGGMRDSQSILDQMIAFCGAKISEPDVLQVYGLVSGEHIDELAKSIATGDHPRLLELSDQFDASGQDFYRALVDLQARVRAALLEAVRGGGKTSSLGEELSTESLTRLLDSLRQSESGLKFGLSEKVNFEVALLKASEECRARAIDGLIRELSSIAEGLPETADEKKND</sequence>
<evidence type="ECO:0000256" key="4">
    <source>
        <dbReference type="ARBA" id="ARBA00022833"/>
    </source>
</evidence>
<dbReference type="GO" id="GO:0005524">
    <property type="term" value="F:ATP binding"/>
    <property type="evidence" value="ECO:0007669"/>
    <property type="project" value="UniProtKB-KW"/>
</dbReference>
<dbReference type="CDD" id="cd18137">
    <property type="entry name" value="HLD_clamp_pol_III_gamma_tau"/>
    <property type="match status" value="1"/>
</dbReference>
<dbReference type="NCBIfam" id="TIGR02397">
    <property type="entry name" value="dnaX_nterm"/>
    <property type="match status" value="1"/>
</dbReference>
<dbReference type="Pfam" id="PF13177">
    <property type="entry name" value="DNA_pol3_delta2"/>
    <property type="match status" value="1"/>
</dbReference>
<dbReference type="Gene3D" id="1.20.272.10">
    <property type="match status" value="1"/>
</dbReference>
<dbReference type="InterPro" id="IPR008921">
    <property type="entry name" value="DNA_pol3_clamp-load_cplx_C"/>
</dbReference>
<protein>
    <recommendedName>
        <fullName evidence="8">DNA polymerase III subunit gamma/tau</fullName>
        <ecNumber evidence="8">2.7.7.7</ecNumber>
    </recommendedName>
</protein>
<keyword evidence="8 10" id="KW-0548">Nucleotidyltransferase</keyword>
<comment type="function">
    <text evidence="8">DNA polymerase III is a complex, multichain enzyme responsible for most of the replicative synthesis in bacteria. This DNA polymerase also exhibits 3' to 5' exonuclease activity.</text>
</comment>
<dbReference type="GO" id="GO:0003887">
    <property type="term" value="F:DNA-directed DNA polymerase activity"/>
    <property type="evidence" value="ECO:0007669"/>
    <property type="project" value="UniProtKB-KW"/>
</dbReference>
<accession>A0A927F749</accession>
<evidence type="ECO:0000256" key="7">
    <source>
        <dbReference type="ARBA" id="ARBA00049244"/>
    </source>
</evidence>
<keyword evidence="2" id="KW-0479">Metal-binding</keyword>
<comment type="catalytic activity">
    <reaction evidence="7 8">
        <text>DNA(n) + a 2'-deoxyribonucleoside 5'-triphosphate = DNA(n+1) + diphosphate</text>
        <dbReference type="Rhea" id="RHEA:22508"/>
        <dbReference type="Rhea" id="RHEA-COMP:17339"/>
        <dbReference type="Rhea" id="RHEA-COMP:17340"/>
        <dbReference type="ChEBI" id="CHEBI:33019"/>
        <dbReference type="ChEBI" id="CHEBI:61560"/>
        <dbReference type="ChEBI" id="CHEBI:173112"/>
        <dbReference type="EC" id="2.7.7.7"/>
    </reaction>
</comment>
<keyword evidence="4" id="KW-0862">Zinc</keyword>